<sequence length="127" mass="14725">MLFHPLYESFEHYFCHRGSYTKSKKGLDVCVCERNIVEHRLSEYLSTEISVNRRGDTGFEECDQEIIQDWLECNVDDPGYQVLADDKIMPVSSTIKTLETTRKRPATTTILKNCHPVRKLSTALRLL</sequence>
<accession>A0A4Y2JUD9</accession>
<dbReference type="OrthoDB" id="125347at2759"/>
<proteinExistence type="predicted"/>
<reference evidence="1 2" key="1">
    <citation type="journal article" date="2019" name="Sci. Rep.">
        <title>Orb-weaving spider Araneus ventricosus genome elucidates the spidroin gene catalogue.</title>
        <authorList>
            <person name="Kono N."/>
            <person name="Nakamura H."/>
            <person name="Ohtoshi R."/>
            <person name="Moran D.A.P."/>
            <person name="Shinohara A."/>
            <person name="Yoshida Y."/>
            <person name="Fujiwara M."/>
            <person name="Mori M."/>
            <person name="Tomita M."/>
            <person name="Arakawa K."/>
        </authorList>
    </citation>
    <scope>NUCLEOTIDE SEQUENCE [LARGE SCALE GENOMIC DNA]</scope>
</reference>
<comment type="caution">
    <text evidence="1">The sequence shown here is derived from an EMBL/GenBank/DDBJ whole genome shotgun (WGS) entry which is preliminary data.</text>
</comment>
<dbReference type="EMBL" id="BGPR01003872">
    <property type="protein sequence ID" value="GBM93415.1"/>
    <property type="molecule type" value="Genomic_DNA"/>
</dbReference>
<name>A0A4Y2JUD9_ARAVE</name>
<dbReference type="AlphaFoldDB" id="A0A4Y2JUD9"/>
<keyword evidence="2" id="KW-1185">Reference proteome</keyword>
<dbReference type="Proteomes" id="UP000499080">
    <property type="component" value="Unassembled WGS sequence"/>
</dbReference>
<evidence type="ECO:0000313" key="1">
    <source>
        <dbReference type="EMBL" id="GBM93415.1"/>
    </source>
</evidence>
<gene>
    <name evidence="1" type="ORF">AVEN_160678_1</name>
</gene>
<evidence type="ECO:0000313" key="2">
    <source>
        <dbReference type="Proteomes" id="UP000499080"/>
    </source>
</evidence>
<protein>
    <submittedName>
        <fullName evidence="1">Uncharacterized protein</fullName>
    </submittedName>
</protein>
<organism evidence="1 2">
    <name type="scientific">Araneus ventricosus</name>
    <name type="common">Orbweaver spider</name>
    <name type="synonym">Epeira ventricosa</name>
    <dbReference type="NCBI Taxonomy" id="182803"/>
    <lineage>
        <taxon>Eukaryota</taxon>
        <taxon>Metazoa</taxon>
        <taxon>Ecdysozoa</taxon>
        <taxon>Arthropoda</taxon>
        <taxon>Chelicerata</taxon>
        <taxon>Arachnida</taxon>
        <taxon>Araneae</taxon>
        <taxon>Araneomorphae</taxon>
        <taxon>Entelegynae</taxon>
        <taxon>Araneoidea</taxon>
        <taxon>Araneidae</taxon>
        <taxon>Araneus</taxon>
    </lineage>
</organism>